<dbReference type="InterPro" id="IPR020471">
    <property type="entry name" value="AKR"/>
</dbReference>
<dbReference type="EMBL" id="CP115965">
    <property type="protein sequence ID" value="WZW98945.1"/>
    <property type="molecule type" value="Genomic_DNA"/>
</dbReference>
<protein>
    <submittedName>
        <fullName evidence="5">Aldo/keto reductase</fullName>
    </submittedName>
</protein>
<organism evidence="5 6">
    <name type="scientific">Propioniciclava soli</name>
    <dbReference type="NCBI Taxonomy" id="2775081"/>
    <lineage>
        <taxon>Bacteria</taxon>
        <taxon>Bacillati</taxon>
        <taxon>Actinomycetota</taxon>
        <taxon>Actinomycetes</taxon>
        <taxon>Propionibacteriales</taxon>
        <taxon>Propionibacteriaceae</taxon>
        <taxon>Propioniciclava</taxon>
    </lineage>
</organism>
<sequence length="277" mass="30428">MIPTLTLAHGTPIPQLGFGTYKIDPADAERAVSIALELGHRHVDTAAMYGNERDVGRALAASGLPRDELFVTSKLDNPHHAPDAARAAFERSLDDLGLDVLDLYLIHWPLAATTDYVATWETLVELQHSGRVREVGVSNFQPAHLRAVIDATGVVPAVNQIEINPYLTQEPLRALHAERGIVTQAWSPLARGRVLDDPVVRRVADACGRTPSQVVLRWHLQRGDVVFPKSTHRERIAENLDVFGFELDAEAMASIDALNRDERSGSDPDVVELGRGR</sequence>
<gene>
    <name evidence="5" type="ORF">PCC79_01670</name>
</gene>
<dbReference type="PRINTS" id="PR00069">
    <property type="entry name" value="ALDKETRDTASE"/>
</dbReference>
<dbReference type="InterPro" id="IPR018170">
    <property type="entry name" value="Aldo/ket_reductase_CS"/>
</dbReference>
<evidence type="ECO:0000259" key="4">
    <source>
        <dbReference type="Pfam" id="PF00248"/>
    </source>
</evidence>
<dbReference type="InterPro" id="IPR023210">
    <property type="entry name" value="NADP_OxRdtase_dom"/>
</dbReference>
<evidence type="ECO:0000313" key="6">
    <source>
        <dbReference type="Proteomes" id="UP001434337"/>
    </source>
</evidence>
<dbReference type="RefSeq" id="WP_232548819.1">
    <property type="nucleotide sequence ID" value="NZ_CP115965.1"/>
</dbReference>
<dbReference type="Proteomes" id="UP001434337">
    <property type="component" value="Chromosome"/>
</dbReference>
<reference evidence="5 6" key="1">
    <citation type="journal article" date="2023" name="Environ Microbiome">
        <title>A coral-associated actinobacterium mitigates coral bleaching under heat stress.</title>
        <authorList>
            <person name="Li J."/>
            <person name="Zou Y."/>
            <person name="Li Q."/>
            <person name="Zhang J."/>
            <person name="Bourne D.G."/>
            <person name="Lyu Y."/>
            <person name="Liu C."/>
            <person name="Zhang S."/>
        </authorList>
    </citation>
    <scope>NUCLEOTIDE SEQUENCE [LARGE SCALE GENOMIC DNA]</scope>
    <source>
        <strain evidence="5 6">SCSIO 13291</strain>
    </source>
</reference>
<feature type="domain" description="NADP-dependent oxidoreductase" evidence="4">
    <location>
        <begin position="16"/>
        <end position="259"/>
    </location>
</feature>
<evidence type="ECO:0000256" key="3">
    <source>
        <dbReference type="ARBA" id="ARBA00023002"/>
    </source>
</evidence>
<evidence type="ECO:0000256" key="1">
    <source>
        <dbReference type="ARBA" id="ARBA00007905"/>
    </source>
</evidence>
<dbReference type="PANTHER" id="PTHR43827:SF3">
    <property type="entry name" value="NADP-DEPENDENT OXIDOREDUCTASE DOMAIN-CONTAINING PROTEIN"/>
    <property type="match status" value="1"/>
</dbReference>
<comment type="similarity">
    <text evidence="1">Belongs to the aldo/keto reductase family.</text>
</comment>
<dbReference type="Gene3D" id="3.20.20.100">
    <property type="entry name" value="NADP-dependent oxidoreductase domain"/>
    <property type="match status" value="1"/>
</dbReference>
<dbReference type="PANTHER" id="PTHR43827">
    <property type="entry name" value="2,5-DIKETO-D-GLUCONIC ACID REDUCTASE"/>
    <property type="match status" value="1"/>
</dbReference>
<keyword evidence="2" id="KW-0521">NADP</keyword>
<accession>A0ABZ3CB05</accession>
<name>A0ABZ3CB05_9ACTN</name>
<dbReference type="InterPro" id="IPR036812">
    <property type="entry name" value="NAD(P)_OxRdtase_dom_sf"/>
</dbReference>
<evidence type="ECO:0000313" key="5">
    <source>
        <dbReference type="EMBL" id="WZW98945.1"/>
    </source>
</evidence>
<evidence type="ECO:0000256" key="2">
    <source>
        <dbReference type="ARBA" id="ARBA00022857"/>
    </source>
</evidence>
<dbReference type="PIRSF" id="PIRSF000097">
    <property type="entry name" value="AKR"/>
    <property type="match status" value="1"/>
</dbReference>
<dbReference type="PROSITE" id="PS00062">
    <property type="entry name" value="ALDOKETO_REDUCTASE_2"/>
    <property type="match status" value="1"/>
</dbReference>
<dbReference type="Pfam" id="PF00248">
    <property type="entry name" value="Aldo_ket_red"/>
    <property type="match status" value="1"/>
</dbReference>
<dbReference type="SUPFAM" id="SSF51430">
    <property type="entry name" value="NAD(P)-linked oxidoreductase"/>
    <property type="match status" value="1"/>
</dbReference>
<keyword evidence="3" id="KW-0560">Oxidoreductase</keyword>
<proteinExistence type="inferred from homology"/>
<keyword evidence="6" id="KW-1185">Reference proteome</keyword>